<feature type="domain" description="Metallo-beta-lactamase" evidence="6">
    <location>
        <begin position="32"/>
        <end position="257"/>
    </location>
</feature>
<evidence type="ECO:0000256" key="5">
    <source>
        <dbReference type="ARBA" id="ARBA00022833"/>
    </source>
</evidence>
<evidence type="ECO:0000256" key="3">
    <source>
        <dbReference type="ARBA" id="ARBA00022723"/>
    </source>
</evidence>
<evidence type="ECO:0000256" key="1">
    <source>
        <dbReference type="ARBA" id="ARBA00001947"/>
    </source>
</evidence>
<dbReference type="GO" id="GO:0046872">
    <property type="term" value="F:metal ion binding"/>
    <property type="evidence" value="ECO:0007669"/>
    <property type="project" value="UniProtKB-KW"/>
</dbReference>
<dbReference type="AlphaFoldDB" id="A0A1I0HAU8"/>
<dbReference type="Pfam" id="PF00753">
    <property type="entry name" value="Lactamase_B"/>
    <property type="match status" value="1"/>
</dbReference>
<comment type="cofactor">
    <cofactor evidence="1">
        <name>Zn(2+)</name>
        <dbReference type="ChEBI" id="CHEBI:29105"/>
    </cofactor>
</comment>
<dbReference type="RefSeq" id="WP_090736041.1">
    <property type="nucleotide sequence ID" value="NZ_FOHO01000010.1"/>
</dbReference>
<comment type="similarity">
    <text evidence="2">Belongs to the metallo-beta-lactamase superfamily.</text>
</comment>
<evidence type="ECO:0000256" key="2">
    <source>
        <dbReference type="ARBA" id="ARBA00007749"/>
    </source>
</evidence>
<dbReference type="GO" id="GO:0016787">
    <property type="term" value="F:hydrolase activity"/>
    <property type="evidence" value="ECO:0007669"/>
    <property type="project" value="UniProtKB-KW"/>
</dbReference>
<gene>
    <name evidence="7" type="ORF">SAMN04489858_11075</name>
</gene>
<evidence type="ECO:0000256" key="4">
    <source>
        <dbReference type="ARBA" id="ARBA00022801"/>
    </source>
</evidence>
<dbReference type="STRING" id="364199.SAMN04489858_11075"/>
<protein>
    <submittedName>
        <fullName evidence="7">Metallo-beta-lactamase superfamily protein</fullName>
    </submittedName>
</protein>
<sequence>MSQLFFANSADLHVRQRLVQAGGSFHRKLVLRTRFGLFRHPSQGLVLIDTGYGPAVTQGAGRSAALKAYARVLRPDLLAKGALPAVLDRVGARPADIRTVVLTHLHADHVAGLALLPHARLVLSRQAVPGRGPIAALSHGVFTELLPPDFPQRLEFIEDAPTIAAPDGRADGRADGRDLFGDGSMIAMPLPGHAAGHIGLWFPTVAGSPVYGCDAAWVGEDLDCGQLPGPPARLVLHSARAARDSLRRLAAIKAAGHPVILCHDPRPNRYDLT</sequence>
<keyword evidence="3" id="KW-0479">Metal-binding</keyword>
<keyword evidence="8" id="KW-1185">Reference proteome</keyword>
<organism evidence="7 8">
    <name type="scientific">Paracoccus homiensis</name>
    <dbReference type="NCBI Taxonomy" id="364199"/>
    <lineage>
        <taxon>Bacteria</taxon>
        <taxon>Pseudomonadati</taxon>
        <taxon>Pseudomonadota</taxon>
        <taxon>Alphaproteobacteria</taxon>
        <taxon>Rhodobacterales</taxon>
        <taxon>Paracoccaceae</taxon>
        <taxon>Paracoccus</taxon>
    </lineage>
</organism>
<dbReference type="SMART" id="SM00849">
    <property type="entry name" value="Lactamase_B"/>
    <property type="match status" value="1"/>
</dbReference>
<dbReference type="InterPro" id="IPR001279">
    <property type="entry name" value="Metallo-B-lactamas"/>
</dbReference>
<dbReference type="InterPro" id="IPR036866">
    <property type="entry name" value="RibonucZ/Hydroxyglut_hydro"/>
</dbReference>
<accession>A0A1I0HAU8</accession>
<evidence type="ECO:0000313" key="7">
    <source>
        <dbReference type="EMBL" id="SET80073.1"/>
    </source>
</evidence>
<keyword evidence="5" id="KW-0862">Zinc</keyword>
<dbReference type="Gene3D" id="3.60.15.10">
    <property type="entry name" value="Ribonuclease Z/Hydroxyacylglutathione hydrolase-like"/>
    <property type="match status" value="1"/>
</dbReference>
<keyword evidence="4" id="KW-0378">Hydrolase</keyword>
<dbReference type="PANTHER" id="PTHR42978">
    <property type="entry name" value="QUORUM-QUENCHING LACTONASE YTNP-RELATED-RELATED"/>
    <property type="match status" value="1"/>
</dbReference>
<dbReference type="Proteomes" id="UP000199180">
    <property type="component" value="Unassembled WGS sequence"/>
</dbReference>
<dbReference type="SUPFAM" id="SSF56281">
    <property type="entry name" value="Metallo-hydrolase/oxidoreductase"/>
    <property type="match status" value="1"/>
</dbReference>
<evidence type="ECO:0000259" key="6">
    <source>
        <dbReference type="SMART" id="SM00849"/>
    </source>
</evidence>
<proteinExistence type="inferred from homology"/>
<reference evidence="7 8" key="1">
    <citation type="submission" date="2016-10" db="EMBL/GenBank/DDBJ databases">
        <authorList>
            <person name="de Groot N.N."/>
        </authorList>
    </citation>
    <scope>NUCLEOTIDE SEQUENCE [LARGE SCALE GENOMIC DNA]</scope>
    <source>
        <strain evidence="7 8">DSM 17862</strain>
    </source>
</reference>
<dbReference type="OrthoDB" id="9773738at2"/>
<dbReference type="PANTHER" id="PTHR42978:SF2">
    <property type="entry name" value="102 KBASES UNSTABLE REGION: FROM 1 TO 119443"/>
    <property type="match status" value="1"/>
</dbReference>
<name>A0A1I0HAU8_9RHOB</name>
<dbReference type="InterPro" id="IPR051013">
    <property type="entry name" value="MBL_superfamily_lactonases"/>
</dbReference>
<evidence type="ECO:0000313" key="8">
    <source>
        <dbReference type="Proteomes" id="UP000199180"/>
    </source>
</evidence>
<dbReference type="EMBL" id="FOHO01000010">
    <property type="protein sequence ID" value="SET80073.1"/>
    <property type="molecule type" value="Genomic_DNA"/>
</dbReference>